<reference evidence="7 8" key="1">
    <citation type="journal article" date="2015" name="Stand. Genomic Sci.">
        <title>Genomic Encyclopedia of Bacterial and Archaeal Type Strains, Phase III: the genomes of soil and plant-associated and newly described type strains.</title>
        <authorList>
            <person name="Whitman W.B."/>
            <person name="Woyke T."/>
            <person name="Klenk H.P."/>
            <person name="Zhou Y."/>
            <person name="Lilburn T.G."/>
            <person name="Beck B.J."/>
            <person name="De Vos P."/>
            <person name="Vandamme P."/>
            <person name="Eisen J.A."/>
            <person name="Garrity G."/>
            <person name="Hugenholtz P."/>
            <person name="Kyrpides N.C."/>
        </authorList>
    </citation>
    <scope>NUCLEOTIDE SEQUENCE [LARGE SCALE GENOMIC DNA]</scope>
    <source>
        <strain evidence="7 8">VKM Ac-2572</strain>
    </source>
</reference>
<dbReference type="GO" id="GO:0000976">
    <property type="term" value="F:transcription cis-regulatory region binding"/>
    <property type="evidence" value="ECO:0007669"/>
    <property type="project" value="TreeGrafter"/>
</dbReference>
<dbReference type="InterPro" id="IPR050109">
    <property type="entry name" value="HTH-type_TetR-like_transc_reg"/>
</dbReference>
<dbReference type="PROSITE" id="PS50977">
    <property type="entry name" value="HTH_TETR_2"/>
    <property type="match status" value="1"/>
</dbReference>
<dbReference type="SUPFAM" id="SSF48498">
    <property type="entry name" value="Tetracyclin repressor-like, C-terminal domain"/>
    <property type="match status" value="1"/>
</dbReference>
<dbReference type="Gene3D" id="1.10.10.60">
    <property type="entry name" value="Homeodomain-like"/>
    <property type="match status" value="1"/>
</dbReference>
<dbReference type="PANTHER" id="PTHR30055:SF241">
    <property type="entry name" value="TRANSCRIPTIONAL REGULATORY PROTEIN"/>
    <property type="match status" value="1"/>
</dbReference>
<dbReference type="Pfam" id="PF00440">
    <property type="entry name" value="TetR_N"/>
    <property type="match status" value="1"/>
</dbReference>
<dbReference type="GO" id="GO:0003700">
    <property type="term" value="F:DNA-binding transcription factor activity"/>
    <property type="evidence" value="ECO:0007669"/>
    <property type="project" value="TreeGrafter"/>
</dbReference>
<keyword evidence="2" id="KW-0805">Transcription regulation</keyword>
<feature type="domain" description="HTH tetR-type" evidence="6">
    <location>
        <begin position="12"/>
        <end position="72"/>
    </location>
</feature>
<gene>
    <name evidence="7" type="ORF">EV652_12541</name>
</gene>
<evidence type="ECO:0000313" key="8">
    <source>
        <dbReference type="Proteomes" id="UP000294508"/>
    </source>
</evidence>
<dbReference type="Proteomes" id="UP000294508">
    <property type="component" value="Unassembled WGS sequence"/>
</dbReference>
<dbReference type="InterPro" id="IPR039538">
    <property type="entry name" value="BetI_C"/>
</dbReference>
<keyword evidence="1" id="KW-0678">Repressor</keyword>
<evidence type="ECO:0000256" key="4">
    <source>
        <dbReference type="ARBA" id="ARBA00023163"/>
    </source>
</evidence>
<evidence type="ECO:0000256" key="5">
    <source>
        <dbReference type="PROSITE-ProRule" id="PRU00335"/>
    </source>
</evidence>
<keyword evidence="8" id="KW-1185">Reference proteome</keyword>
<feature type="DNA-binding region" description="H-T-H motif" evidence="5">
    <location>
        <begin position="35"/>
        <end position="54"/>
    </location>
</feature>
<keyword evidence="4" id="KW-0804">Transcription</keyword>
<keyword evidence="3 5" id="KW-0238">DNA-binding</keyword>
<dbReference type="PRINTS" id="PR00455">
    <property type="entry name" value="HTHTETR"/>
</dbReference>
<evidence type="ECO:0000256" key="2">
    <source>
        <dbReference type="ARBA" id="ARBA00023015"/>
    </source>
</evidence>
<dbReference type="AlphaFoldDB" id="A0A4R2GTP6"/>
<evidence type="ECO:0000259" key="6">
    <source>
        <dbReference type="PROSITE" id="PS50977"/>
    </source>
</evidence>
<dbReference type="InterPro" id="IPR001647">
    <property type="entry name" value="HTH_TetR"/>
</dbReference>
<sequence length="201" mass="21899">MKARLTRAESKARTRADLVDAARRVFLERGYHAASVADVAAEAGFSTGAVYSAFRGKADLFLAVLDAHLAERIRRMEAVAASATTAAEHAEQLARQFATVSGNDRGWSPLVIEFWAHAARDPELRQQFAERHDSLKQAIARMLDEMLARTGERLVLGTDQVAMAAAALANGLTLERLAHPDGVPDERFAELAAFIMKGLSR</sequence>
<name>A0A4R2GTP6_9ACTN</name>
<proteinExistence type="predicted"/>
<dbReference type="Gene3D" id="1.10.357.10">
    <property type="entry name" value="Tetracycline Repressor, domain 2"/>
    <property type="match status" value="1"/>
</dbReference>
<dbReference type="InterPro" id="IPR036271">
    <property type="entry name" value="Tet_transcr_reg_TetR-rel_C_sf"/>
</dbReference>
<accession>A0A4R2GTP6</accession>
<dbReference type="OrthoDB" id="7252896at2"/>
<dbReference type="PANTHER" id="PTHR30055">
    <property type="entry name" value="HTH-TYPE TRANSCRIPTIONAL REGULATOR RUTR"/>
    <property type="match status" value="1"/>
</dbReference>
<dbReference type="Pfam" id="PF13977">
    <property type="entry name" value="TetR_C_6"/>
    <property type="match status" value="1"/>
</dbReference>
<evidence type="ECO:0000256" key="1">
    <source>
        <dbReference type="ARBA" id="ARBA00022491"/>
    </source>
</evidence>
<evidence type="ECO:0000256" key="3">
    <source>
        <dbReference type="ARBA" id="ARBA00023125"/>
    </source>
</evidence>
<dbReference type="InterPro" id="IPR009057">
    <property type="entry name" value="Homeodomain-like_sf"/>
</dbReference>
<organism evidence="7 8">
    <name type="scientific">Kribbella steppae</name>
    <dbReference type="NCBI Taxonomy" id="2512223"/>
    <lineage>
        <taxon>Bacteria</taxon>
        <taxon>Bacillati</taxon>
        <taxon>Actinomycetota</taxon>
        <taxon>Actinomycetes</taxon>
        <taxon>Propionibacteriales</taxon>
        <taxon>Kribbellaceae</taxon>
        <taxon>Kribbella</taxon>
    </lineage>
</organism>
<comment type="caution">
    <text evidence="7">The sequence shown here is derived from an EMBL/GenBank/DDBJ whole genome shotgun (WGS) entry which is preliminary data.</text>
</comment>
<evidence type="ECO:0000313" key="7">
    <source>
        <dbReference type="EMBL" id="TCO13881.1"/>
    </source>
</evidence>
<dbReference type="SUPFAM" id="SSF46689">
    <property type="entry name" value="Homeodomain-like"/>
    <property type="match status" value="1"/>
</dbReference>
<protein>
    <submittedName>
        <fullName evidence="7">TetR family transcriptional regulator</fullName>
    </submittedName>
</protein>
<dbReference type="EMBL" id="SLWN01000025">
    <property type="protein sequence ID" value="TCO13881.1"/>
    <property type="molecule type" value="Genomic_DNA"/>
</dbReference>
<dbReference type="RefSeq" id="WP_132216621.1">
    <property type="nucleotide sequence ID" value="NZ_SLWN01000025.1"/>
</dbReference>